<dbReference type="InterPro" id="IPR036250">
    <property type="entry name" value="AcylCo_DH-like_C"/>
</dbReference>
<dbReference type="InterPro" id="IPR009100">
    <property type="entry name" value="AcylCoA_DH/oxidase_NM_dom_sf"/>
</dbReference>
<dbReference type="PANTHER" id="PTHR42803">
    <property type="entry name" value="ACYL-COA DEHYDROGENASE"/>
    <property type="match status" value="1"/>
</dbReference>
<dbReference type="Pfam" id="PF02771">
    <property type="entry name" value="Acyl-CoA_dh_N"/>
    <property type="match status" value="1"/>
</dbReference>
<comment type="similarity">
    <text evidence="2 10">Belongs to the acyl-CoA dehydrogenase family.</text>
</comment>
<dbReference type="Gene3D" id="1.20.140.10">
    <property type="entry name" value="Butyryl-CoA Dehydrogenase, subunit A, domain 3"/>
    <property type="match status" value="1"/>
</dbReference>
<dbReference type="Pfam" id="PF00441">
    <property type="entry name" value="Acyl-CoA_dh_1"/>
    <property type="match status" value="1"/>
</dbReference>
<dbReference type="Pfam" id="PF12806">
    <property type="entry name" value="Acyl-CoA_dh_C"/>
    <property type="match status" value="1"/>
</dbReference>
<dbReference type="EC" id="1.3.99.41" evidence="8"/>
<dbReference type="Gene3D" id="2.40.110.10">
    <property type="entry name" value="Butyryl-CoA Dehydrogenase, subunit A, domain 2"/>
    <property type="match status" value="1"/>
</dbReference>
<feature type="domain" description="Acetyl-CoA dehydrogenase-like C-terminal" evidence="14">
    <location>
        <begin position="460"/>
        <end position="573"/>
    </location>
</feature>
<evidence type="ECO:0000256" key="2">
    <source>
        <dbReference type="ARBA" id="ARBA00009347"/>
    </source>
</evidence>
<reference evidence="15 16" key="1">
    <citation type="submission" date="2022-12" db="EMBL/GenBank/DDBJ databases">
        <title>Dasania phycosphaerae sp. nov., isolated from particulate material of the south coast of Korea.</title>
        <authorList>
            <person name="Jiang Y."/>
        </authorList>
    </citation>
    <scope>NUCLEOTIDE SEQUENCE [LARGE SCALE GENOMIC DNA]</scope>
    <source>
        <strain evidence="15 16">GY-19</strain>
    </source>
</reference>
<evidence type="ECO:0000259" key="12">
    <source>
        <dbReference type="Pfam" id="PF02770"/>
    </source>
</evidence>
<comment type="cofactor">
    <cofactor evidence="1 10">
        <name>FAD</name>
        <dbReference type="ChEBI" id="CHEBI:57692"/>
    </cofactor>
</comment>
<dbReference type="InterPro" id="IPR052166">
    <property type="entry name" value="Diverse_Acyl-CoA_DH"/>
</dbReference>
<comment type="catalytic activity">
    <reaction evidence="6">
        <text>3-(methylsulfanyl)propanoyl-CoA + oxidized [electron-transfer flavoprotein] + H(+) = 3-(methylsulfanyl)acryloyl-CoA + reduced [electron-transfer flavoprotein]</text>
        <dbReference type="Rhea" id="RHEA:52612"/>
        <dbReference type="Rhea" id="RHEA-COMP:10685"/>
        <dbReference type="Rhea" id="RHEA-COMP:10686"/>
        <dbReference type="ChEBI" id="CHEBI:15378"/>
        <dbReference type="ChEBI" id="CHEBI:57692"/>
        <dbReference type="ChEBI" id="CHEBI:58307"/>
        <dbReference type="ChEBI" id="CHEBI:82815"/>
        <dbReference type="ChEBI" id="CHEBI:84994"/>
        <dbReference type="EC" id="1.3.99.41"/>
    </reaction>
    <physiologicalReaction direction="left-to-right" evidence="6">
        <dbReference type="Rhea" id="RHEA:52613"/>
    </physiologicalReaction>
</comment>
<dbReference type="GO" id="GO:0050660">
    <property type="term" value="F:flavin adenine dinucleotide binding"/>
    <property type="evidence" value="ECO:0007669"/>
    <property type="project" value="InterPro"/>
</dbReference>
<evidence type="ECO:0000313" key="16">
    <source>
        <dbReference type="Proteomes" id="UP001069090"/>
    </source>
</evidence>
<evidence type="ECO:0000256" key="5">
    <source>
        <dbReference type="ARBA" id="ARBA00023002"/>
    </source>
</evidence>
<dbReference type="InterPro" id="IPR046373">
    <property type="entry name" value="Acyl-CoA_Oxase/DH_mid-dom_sf"/>
</dbReference>
<keyword evidence="3 10" id="KW-0285">Flavoprotein</keyword>
<dbReference type="Gene3D" id="1.10.540.10">
    <property type="entry name" value="Acyl-CoA dehydrogenase/oxidase, N-terminal domain"/>
    <property type="match status" value="1"/>
</dbReference>
<evidence type="ECO:0000256" key="10">
    <source>
        <dbReference type="RuleBase" id="RU362125"/>
    </source>
</evidence>
<protein>
    <recommendedName>
        <fullName evidence="9">3-methylmercaptopropionyl-CoA dehydrogenase</fullName>
        <ecNumber evidence="8">1.3.99.41</ecNumber>
    </recommendedName>
</protein>
<evidence type="ECO:0000256" key="9">
    <source>
        <dbReference type="ARBA" id="ARBA00069043"/>
    </source>
</evidence>
<evidence type="ECO:0000256" key="1">
    <source>
        <dbReference type="ARBA" id="ARBA00001974"/>
    </source>
</evidence>
<feature type="domain" description="Acyl-CoA dehydrogenase/oxidase C-terminal" evidence="11">
    <location>
        <begin position="278"/>
        <end position="444"/>
    </location>
</feature>
<name>A0A9J6RND0_9GAMM</name>
<evidence type="ECO:0000256" key="7">
    <source>
        <dbReference type="ARBA" id="ARBA00058683"/>
    </source>
</evidence>
<evidence type="ECO:0000256" key="6">
    <source>
        <dbReference type="ARBA" id="ARBA00051388"/>
    </source>
</evidence>
<dbReference type="GO" id="GO:0016627">
    <property type="term" value="F:oxidoreductase activity, acting on the CH-CH group of donors"/>
    <property type="evidence" value="ECO:0007669"/>
    <property type="project" value="InterPro"/>
</dbReference>
<dbReference type="Proteomes" id="UP001069090">
    <property type="component" value="Unassembled WGS sequence"/>
</dbReference>
<dbReference type="InterPro" id="IPR025878">
    <property type="entry name" value="Acyl-CoA_dh-like_C_dom"/>
</dbReference>
<evidence type="ECO:0000259" key="11">
    <source>
        <dbReference type="Pfam" id="PF00441"/>
    </source>
</evidence>
<dbReference type="FunFam" id="2.40.110.10:FF:000031">
    <property type="entry name" value="Acyl-CoA dehydrogenase, putative"/>
    <property type="match status" value="1"/>
</dbReference>
<organism evidence="15 16">
    <name type="scientific">Dasania phycosphaerae</name>
    <dbReference type="NCBI Taxonomy" id="2950436"/>
    <lineage>
        <taxon>Bacteria</taxon>
        <taxon>Pseudomonadati</taxon>
        <taxon>Pseudomonadota</taxon>
        <taxon>Gammaproteobacteria</taxon>
        <taxon>Cellvibrionales</taxon>
        <taxon>Spongiibacteraceae</taxon>
        <taxon>Dasania</taxon>
    </lineage>
</organism>
<evidence type="ECO:0000256" key="8">
    <source>
        <dbReference type="ARBA" id="ARBA00066694"/>
    </source>
</evidence>
<feature type="domain" description="Acyl-CoA dehydrogenase/oxidase N-terminal" evidence="13">
    <location>
        <begin position="40"/>
        <end position="159"/>
    </location>
</feature>
<keyword evidence="16" id="KW-1185">Reference proteome</keyword>
<evidence type="ECO:0000256" key="4">
    <source>
        <dbReference type="ARBA" id="ARBA00022827"/>
    </source>
</evidence>
<evidence type="ECO:0000259" key="13">
    <source>
        <dbReference type="Pfam" id="PF02771"/>
    </source>
</evidence>
<comment type="function">
    <text evidence="7">Involved in the assimilation of dimethylsulphoniopropionate (DMSP), an important compound in the fixation of carbon in marine phytoplankton, by mediating the conversion of 3-(methylthio)propanoyl-CoA (MMPA-CoA) to 3-(methylthio)acryloyl-CoA (MTA-CoA).</text>
</comment>
<dbReference type="SUPFAM" id="SSF56645">
    <property type="entry name" value="Acyl-CoA dehydrogenase NM domain-like"/>
    <property type="match status" value="1"/>
</dbReference>
<dbReference type="InterPro" id="IPR013786">
    <property type="entry name" value="AcylCoA_DH/ox_N"/>
</dbReference>
<gene>
    <name evidence="15" type="ORF">O0V09_10770</name>
</gene>
<dbReference type="EMBL" id="JAPTGG010000008">
    <property type="protein sequence ID" value="MCZ0865688.1"/>
    <property type="molecule type" value="Genomic_DNA"/>
</dbReference>
<dbReference type="RefSeq" id="WP_258331954.1">
    <property type="nucleotide sequence ID" value="NZ_JAPTGG010000008.1"/>
</dbReference>
<dbReference type="AlphaFoldDB" id="A0A9J6RND0"/>
<keyword evidence="5 10" id="KW-0560">Oxidoreductase</keyword>
<evidence type="ECO:0000313" key="15">
    <source>
        <dbReference type="EMBL" id="MCZ0865688.1"/>
    </source>
</evidence>
<sequence length="578" mass="62791">MSEFNPPVADIEFLLNEVFNLPQQWANNPILAERVDADTASAMLAECAKLSRDMIAPFSREADEQGCSFSEGKVTTAKGHKAAYQALSEGGWGGLTGNPDFGALGMPKALAVHCEEMFASADLSFSLFPMLTAGACLALNEHGSDELKQQYLPKMYSGEWAGSMCLTEPHAGSDLGIIRSKATAQDDGSYAISGTKIFITGGEHDLTDNIIHLVLAKLPDAPAGPKGISMFLVPKILNNGQANKLSCGSIEHKMGIKASPTCVMNFDGATGYLVGQENRGLMAMFTMMNYERVGVGIQGIGPAERSYQCAAQYARERLQGRRKGVSPDQAESLLVHPDVRRMLFTMRAFTEAGRCFSTYTANLLDITKFSDDEQAKQQAAEQVALLTPIVKGFCTDRGLETCVLGQQVLGGHGFIREWGQEQLVRDVRITQIYEGTNGIQAMDLLGRKVAPNQGASVAHLIAEAQQFADSATLTTEMKSALLAACQQLQECTQYIVEQGSPELIGATAVYYQDLIGYVIFAYMWAKMAAAANSDSELHRNKRTIAQFYYSNLLPRIDSLKLQIMADHSALMAMEEAAF</sequence>
<accession>A0A9J6RND0</accession>
<comment type="caution">
    <text evidence="15">The sequence shown here is derived from an EMBL/GenBank/DDBJ whole genome shotgun (WGS) entry which is preliminary data.</text>
</comment>
<keyword evidence="4 10" id="KW-0274">FAD</keyword>
<dbReference type="PANTHER" id="PTHR42803:SF1">
    <property type="entry name" value="BROAD-SPECIFICITY LINEAR ACYL-COA DEHYDROGENASE FADE5"/>
    <property type="match status" value="1"/>
</dbReference>
<feature type="domain" description="Acyl-CoA oxidase/dehydrogenase middle" evidence="12">
    <location>
        <begin position="163"/>
        <end position="267"/>
    </location>
</feature>
<dbReference type="Pfam" id="PF02770">
    <property type="entry name" value="Acyl-CoA_dh_M"/>
    <property type="match status" value="1"/>
</dbReference>
<evidence type="ECO:0000256" key="3">
    <source>
        <dbReference type="ARBA" id="ARBA00022630"/>
    </source>
</evidence>
<evidence type="ECO:0000259" key="14">
    <source>
        <dbReference type="Pfam" id="PF12806"/>
    </source>
</evidence>
<dbReference type="InterPro" id="IPR009075">
    <property type="entry name" value="AcylCo_DH/oxidase_C"/>
</dbReference>
<proteinExistence type="inferred from homology"/>
<dbReference type="SUPFAM" id="SSF47203">
    <property type="entry name" value="Acyl-CoA dehydrogenase C-terminal domain-like"/>
    <property type="match status" value="1"/>
</dbReference>
<dbReference type="InterPro" id="IPR006091">
    <property type="entry name" value="Acyl-CoA_Oxase/DH_mid-dom"/>
</dbReference>
<dbReference type="InterPro" id="IPR037069">
    <property type="entry name" value="AcylCoA_DH/ox_N_sf"/>
</dbReference>